<feature type="domain" description="Sugar-binding" evidence="5">
    <location>
        <begin position="103"/>
        <end position="348"/>
    </location>
</feature>
<dbReference type="Pfam" id="PF21715">
    <property type="entry name" value="CggR_N"/>
    <property type="match status" value="1"/>
</dbReference>
<evidence type="ECO:0000313" key="8">
    <source>
        <dbReference type="Proteomes" id="UP000000347"/>
    </source>
</evidence>
<dbReference type="AlphaFoldDB" id="D9TKB3"/>
<evidence type="ECO:0000256" key="3">
    <source>
        <dbReference type="ARBA" id="ARBA00023125"/>
    </source>
</evidence>
<evidence type="ECO:0000256" key="2">
    <source>
        <dbReference type="ARBA" id="ARBA00023015"/>
    </source>
</evidence>
<evidence type="ECO:0000259" key="6">
    <source>
        <dbReference type="Pfam" id="PF21715"/>
    </source>
</evidence>
<dbReference type="SUPFAM" id="SSF46785">
    <property type="entry name" value="Winged helix' DNA-binding domain"/>
    <property type="match status" value="1"/>
</dbReference>
<dbReference type="InterPro" id="IPR037171">
    <property type="entry name" value="NagB/RpiA_transferase-like"/>
</dbReference>
<dbReference type="InterPro" id="IPR036388">
    <property type="entry name" value="WH-like_DNA-bd_sf"/>
</dbReference>
<dbReference type="GO" id="GO:0030246">
    <property type="term" value="F:carbohydrate binding"/>
    <property type="evidence" value="ECO:0007669"/>
    <property type="project" value="InterPro"/>
</dbReference>
<proteinExistence type="inferred from homology"/>
<dbReference type="PANTHER" id="PTHR34294">
    <property type="entry name" value="TRANSCRIPTIONAL REGULATOR-RELATED"/>
    <property type="match status" value="1"/>
</dbReference>
<keyword evidence="3" id="KW-0238">DNA-binding</keyword>
<evidence type="ECO:0000256" key="1">
    <source>
        <dbReference type="ARBA" id="ARBA00010466"/>
    </source>
</evidence>
<feature type="domain" description="CggR N-terminal DNA binding" evidence="6">
    <location>
        <begin position="30"/>
        <end position="99"/>
    </location>
</feature>
<accession>D9TKB3</accession>
<keyword evidence="2" id="KW-0805">Transcription regulation</keyword>
<name>D9TKB3_CALOO</name>
<dbReference type="Pfam" id="PF04198">
    <property type="entry name" value="Sugar-bind"/>
    <property type="match status" value="1"/>
</dbReference>
<dbReference type="EMBL" id="CP002164">
    <property type="protein sequence ID" value="ADL42445.1"/>
    <property type="molecule type" value="Genomic_DNA"/>
</dbReference>
<organism evidence="7 8">
    <name type="scientific">Caldicellulosiruptor obsidiansis (strain ATCC BAA-2073 / JCM 16842 / OB47)</name>
    <dbReference type="NCBI Taxonomy" id="608506"/>
    <lineage>
        <taxon>Bacteria</taxon>
        <taxon>Bacillati</taxon>
        <taxon>Bacillota</taxon>
        <taxon>Bacillota incertae sedis</taxon>
        <taxon>Caldicellulosiruptorales</taxon>
        <taxon>Caldicellulosiruptoraceae</taxon>
        <taxon>Caldicellulosiruptor</taxon>
    </lineage>
</organism>
<dbReference type="InterPro" id="IPR048715">
    <property type="entry name" value="CggR_N"/>
</dbReference>
<dbReference type="KEGG" id="cob:COB47_1146"/>
<dbReference type="STRING" id="608506.COB47_1146"/>
<dbReference type="InterPro" id="IPR036390">
    <property type="entry name" value="WH_DNA-bd_sf"/>
</dbReference>
<evidence type="ECO:0000259" key="5">
    <source>
        <dbReference type="Pfam" id="PF04198"/>
    </source>
</evidence>
<gene>
    <name evidence="7" type="ordered locus">COB47_1146</name>
</gene>
<evidence type="ECO:0000313" key="7">
    <source>
        <dbReference type="EMBL" id="ADL42445.1"/>
    </source>
</evidence>
<dbReference type="GO" id="GO:0003677">
    <property type="term" value="F:DNA binding"/>
    <property type="evidence" value="ECO:0007669"/>
    <property type="project" value="UniProtKB-KW"/>
</dbReference>
<reference evidence="7 8" key="1">
    <citation type="journal article" date="2010" name="J. Bacteriol.">
        <title>Complete genome sequence of the cellulolytic thermophile Caldicellulosiruptor obsidiansis OB47T.</title>
        <authorList>
            <person name="Elkins J.G."/>
            <person name="Lochner A."/>
            <person name="Hamilton-Brehm S.D."/>
            <person name="Davenport K.W."/>
            <person name="Podar M."/>
            <person name="Brown S.D."/>
            <person name="Land M.L."/>
            <person name="Hauser L.J."/>
            <person name="Klingeman D.M."/>
            <person name="Raman B."/>
            <person name="Goodwin L.A."/>
            <person name="Tapia R."/>
            <person name="Meincke L.J."/>
            <person name="Detter J.C."/>
            <person name="Bruce D.C."/>
            <person name="Han C.S."/>
            <person name="Palumbo A.V."/>
            <person name="Cottingham R.W."/>
            <person name="Keller M."/>
            <person name="Graham D.E."/>
        </authorList>
    </citation>
    <scope>NUCLEOTIDE SEQUENCE [LARGE SCALE GENOMIC DNA]</scope>
    <source>
        <strain evidence="8">ATCC BAA-2073 / strain OB47</strain>
    </source>
</reference>
<dbReference type="Proteomes" id="UP000000347">
    <property type="component" value="Chromosome"/>
</dbReference>
<dbReference type="PANTHER" id="PTHR34294:SF5">
    <property type="entry name" value="CENTRAL GLYCOLYTIC GENES REGULATOR"/>
    <property type="match status" value="1"/>
</dbReference>
<dbReference type="SUPFAM" id="SSF100950">
    <property type="entry name" value="NagB/RpiA/CoA transferase-like"/>
    <property type="match status" value="1"/>
</dbReference>
<keyword evidence="8" id="KW-1185">Reference proteome</keyword>
<dbReference type="Gene3D" id="3.40.50.1360">
    <property type="match status" value="1"/>
</dbReference>
<dbReference type="InterPro" id="IPR007324">
    <property type="entry name" value="Sugar-bd_dom_put"/>
</dbReference>
<dbReference type="InterPro" id="IPR051054">
    <property type="entry name" value="SorC_transcr_regulators"/>
</dbReference>
<evidence type="ECO:0000256" key="4">
    <source>
        <dbReference type="ARBA" id="ARBA00023163"/>
    </source>
</evidence>
<sequence length="352" mass="39398">MDKFVPLENERVMESYFESIKKIAPEIAEIIERRYEILKNISYYQPIGRRVLAEKLGLTERIVRNEIDILRNLGLINVTENGTFLTNEGKEILEKLSNIVYDIKGLEDVKARVKEILKAKDVYVVPGDADLNPYVLKEIGILASKVIFSLIEDVKIIAVTGGQTVKEVVDSFPTCSFKDILVVPARGGIGQEVEKQANTLAASLAKKINGSYKLLHLPDTMDEEIYNLLIKKEEVQEVLNDINNADMLVFGIGNAIEMAKRRKLSQDMIEKLKKVGAIGEIFGYYFDKAGRIVYSTTTIGIKLEKIKNIKYMIGVAGGSHKAEAILSLGEIKNNTIFVIDEGIAKKIMSLEK</sequence>
<comment type="similarity">
    <text evidence="1">Belongs to the SorC transcriptional regulatory family.</text>
</comment>
<keyword evidence="4" id="KW-0804">Transcription</keyword>
<dbReference type="HOGENOM" id="CLU_054506_2_0_9"/>
<dbReference type="eggNOG" id="COG2390">
    <property type="taxonomic scope" value="Bacteria"/>
</dbReference>
<protein>
    <submittedName>
        <fullName evidence="7">Transcriptional regulator, DeoR family</fullName>
    </submittedName>
</protein>
<dbReference type="Gene3D" id="1.10.10.10">
    <property type="entry name" value="Winged helix-like DNA-binding domain superfamily/Winged helix DNA-binding domain"/>
    <property type="match status" value="1"/>
</dbReference>